<dbReference type="SUPFAM" id="SSF55008">
    <property type="entry name" value="HMA, heavy metal-associated domain"/>
    <property type="match status" value="1"/>
</dbReference>
<evidence type="ECO:0000313" key="1">
    <source>
        <dbReference type="EMBL" id="KAL2546390.1"/>
    </source>
</evidence>
<dbReference type="Gene3D" id="3.30.70.100">
    <property type="match status" value="1"/>
</dbReference>
<evidence type="ECO:0000313" key="2">
    <source>
        <dbReference type="Proteomes" id="UP001604277"/>
    </source>
</evidence>
<proteinExistence type="predicted"/>
<evidence type="ECO:0008006" key="3">
    <source>
        <dbReference type="Google" id="ProtNLM"/>
    </source>
</evidence>
<gene>
    <name evidence="1" type="ORF">Fot_15623</name>
</gene>
<reference evidence="2" key="1">
    <citation type="submission" date="2024-07" db="EMBL/GenBank/DDBJ databases">
        <title>Two chromosome-level genome assemblies of Korean endemic species Abeliophyllum distichum and Forsythia ovata (Oleaceae).</title>
        <authorList>
            <person name="Jang H."/>
        </authorList>
    </citation>
    <scope>NUCLEOTIDE SEQUENCE [LARGE SCALE GENOMIC DNA]</scope>
</reference>
<dbReference type="AlphaFoldDB" id="A0ABD1W9N4"/>
<accession>A0ABD1W9N4</accession>
<organism evidence="1 2">
    <name type="scientific">Forsythia ovata</name>
    <dbReference type="NCBI Taxonomy" id="205694"/>
    <lineage>
        <taxon>Eukaryota</taxon>
        <taxon>Viridiplantae</taxon>
        <taxon>Streptophyta</taxon>
        <taxon>Embryophyta</taxon>
        <taxon>Tracheophyta</taxon>
        <taxon>Spermatophyta</taxon>
        <taxon>Magnoliopsida</taxon>
        <taxon>eudicotyledons</taxon>
        <taxon>Gunneridae</taxon>
        <taxon>Pentapetalae</taxon>
        <taxon>asterids</taxon>
        <taxon>lamiids</taxon>
        <taxon>Lamiales</taxon>
        <taxon>Oleaceae</taxon>
        <taxon>Forsythieae</taxon>
        <taxon>Forsythia</taxon>
    </lineage>
</organism>
<sequence>MSVVRWNQKKLGSTGENKLKGGRLPPTTLAAIESLAIPLVQEVVFLADFRCAGCQQRVAEIMSKMNGETQSVVISLLEKKVTLTCKYEGGNKLGAARQVSSLRKVCLIARLFLSSCT</sequence>
<protein>
    <recommendedName>
        <fullName evidence="3">HMA domain-containing protein</fullName>
    </recommendedName>
</protein>
<dbReference type="InterPro" id="IPR036163">
    <property type="entry name" value="HMA_dom_sf"/>
</dbReference>
<dbReference type="Proteomes" id="UP001604277">
    <property type="component" value="Unassembled WGS sequence"/>
</dbReference>
<name>A0ABD1W9N4_9LAMI</name>
<keyword evidence="2" id="KW-1185">Reference proteome</keyword>
<dbReference type="EMBL" id="JBFOLJ010000004">
    <property type="protein sequence ID" value="KAL2546390.1"/>
    <property type="molecule type" value="Genomic_DNA"/>
</dbReference>
<comment type="caution">
    <text evidence="1">The sequence shown here is derived from an EMBL/GenBank/DDBJ whole genome shotgun (WGS) entry which is preliminary data.</text>
</comment>